<name>A0A139GTT3_9PEZI</name>
<evidence type="ECO:0000313" key="2">
    <source>
        <dbReference type="EMBL" id="KXS93592.1"/>
    </source>
</evidence>
<reference evidence="2 3" key="1">
    <citation type="submission" date="2015-07" db="EMBL/GenBank/DDBJ databases">
        <title>Comparative genomics of the Sigatoka disease complex on banana suggests a link between parallel evolutionary changes in Pseudocercospora fijiensis and Pseudocercospora eumusae and increased virulence on the banana host.</title>
        <authorList>
            <person name="Chang T.-C."/>
            <person name="Salvucci A."/>
            <person name="Crous P.W."/>
            <person name="Stergiopoulos I."/>
        </authorList>
    </citation>
    <scope>NUCLEOTIDE SEQUENCE [LARGE SCALE GENOMIC DNA]</scope>
    <source>
        <strain evidence="2 3">CBS 114824</strain>
    </source>
</reference>
<evidence type="ECO:0000313" key="3">
    <source>
        <dbReference type="Proteomes" id="UP000070133"/>
    </source>
</evidence>
<gene>
    <name evidence="2" type="ORF">AC578_5008</name>
</gene>
<accession>A0A139GTT3</accession>
<organism evidence="2 3">
    <name type="scientific">Pseudocercospora eumusae</name>
    <dbReference type="NCBI Taxonomy" id="321146"/>
    <lineage>
        <taxon>Eukaryota</taxon>
        <taxon>Fungi</taxon>
        <taxon>Dikarya</taxon>
        <taxon>Ascomycota</taxon>
        <taxon>Pezizomycotina</taxon>
        <taxon>Dothideomycetes</taxon>
        <taxon>Dothideomycetidae</taxon>
        <taxon>Mycosphaerellales</taxon>
        <taxon>Mycosphaerellaceae</taxon>
        <taxon>Pseudocercospora</taxon>
    </lineage>
</organism>
<proteinExistence type="predicted"/>
<comment type="caution">
    <text evidence="2">The sequence shown here is derived from an EMBL/GenBank/DDBJ whole genome shotgun (WGS) entry which is preliminary data.</text>
</comment>
<dbReference type="Proteomes" id="UP000070133">
    <property type="component" value="Unassembled WGS sequence"/>
</dbReference>
<sequence>MPHCCTRKLPDVLLRMHTIECTQLKQQEGDGTGPLRNARWSCSSVSPPTNTEPRRDRAPLSCQNTMESLRDAYNQMRQCMWQQDTSSAAASGQKQDDALRHGKGAATFRNKNELVARERQAPAHTMLSVLGEIYSRSTAMM</sequence>
<protein>
    <submittedName>
        <fullName evidence="2">Uncharacterized protein</fullName>
    </submittedName>
</protein>
<dbReference type="AlphaFoldDB" id="A0A139GTT3"/>
<evidence type="ECO:0000256" key="1">
    <source>
        <dbReference type="SAM" id="MobiDB-lite"/>
    </source>
</evidence>
<keyword evidence="3" id="KW-1185">Reference proteome</keyword>
<feature type="region of interest" description="Disordered" evidence="1">
    <location>
        <begin position="26"/>
        <end position="58"/>
    </location>
</feature>
<dbReference type="EMBL" id="LFZN01000439">
    <property type="protein sequence ID" value="KXS93592.1"/>
    <property type="molecule type" value="Genomic_DNA"/>
</dbReference>
<feature type="compositionally biased region" description="Polar residues" evidence="1">
    <location>
        <begin position="40"/>
        <end position="51"/>
    </location>
</feature>